<proteinExistence type="inferred from homology"/>
<dbReference type="PANTHER" id="PTHR35779:SF1">
    <property type="entry name" value="PH-RESPONSE REGULATOR PROTEIN PALH_RIM21"/>
    <property type="match status" value="1"/>
</dbReference>
<dbReference type="GO" id="GO:0005886">
    <property type="term" value="C:plasma membrane"/>
    <property type="evidence" value="ECO:0007669"/>
    <property type="project" value="TreeGrafter"/>
</dbReference>
<evidence type="ECO:0000313" key="10">
    <source>
        <dbReference type="Proteomes" id="UP000191144"/>
    </source>
</evidence>
<dbReference type="PANTHER" id="PTHR35779">
    <property type="entry name" value="PH-RESPONSE REGULATOR PROTEIN PALH/RIM21"/>
    <property type="match status" value="1"/>
</dbReference>
<dbReference type="Proteomes" id="UP000191144">
    <property type="component" value="Chromosome F"/>
</dbReference>
<evidence type="ECO:0000313" key="9">
    <source>
        <dbReference type="EMBL" id="SCU97359.1"/>
    </source>
</evidence>
<sequence>MVKTGSWRYDQGHDDYASCEALHLGSGILLRAHKDNPISLYNDIQFTSYCDDQRPLYSALIRTAQTFPYLEQIQQDWKAFISSPDSSRGPFKYSIYAILLSFTANFVIALSLTVIVFITVRQKPYRGASNLLKLGSSLASINLTIFVAKAMSALKEDHINKGIVSTNVVLNLLWNDLTFACLDLLVVLICELCQVQIVMRLFSRVREKRFVFLAGVVLSLISQVLWAIPSFTQIGKNHSMGLSYDTDGLILLSPFVYLMRITFSAFYASIICFNVFIKRNLCLQNQRMILLTFITILMIFMQPAFFVADVTNVWVDDLSEIFNTTCYVGSAVIVWEWVDYLLILERKVQAQSVLGRPVYEDDQQDYYFAKYALKTQDNQFRGSNINTTNSSSNSATYADIPAQVPPSMDNNKVEFNERPPIKERLLEGCTKIIDGMIYYTDHFIVKGLVIKTLSLHSKNSSDDYSKRKAKVRRRIGLDRPNEVYVYATRDVVFDSEEEEHPRDEEEEAGNSVEDARAGH</sequence>
<evidence type="ECO:0000256" key="7">
    <source>
        <dbReference type="SAM" id="MobiDB-lite"/>
    </source>
</evidence>
<feature type="transmembrane region" description="Helical" evidence="8">
    <location>
        <begin position="93"/>
        <end position="119"/>
    </location>
</feature>
<accession>A0A1G4K1L3</accession>
<dbReference type="InterPro" id="IPR014844">
    <property type="entry name" value="PalH"/>
</dbReference>
<keyword evidence="3 8" id="KW-1133">Transmembrane helix</keyword>
<keyword evidence="4 8" id="KW-0472">Membrane</keyword>
<evidence type="ECO:0000256" key="5">
    <source>
        <dbReference type="ARBA" id="ARBA00038109"/>
    </source>
</evidence>
<feature type="transmembrane region" description="Helical" evidence="8">
    <location>
        <begin position="289"/>
        <end position="315"/>
    </location>
</feature>
<feature type="transmembrane region" description="Helical" evidence="8">
    <location>
        <begin position="249"/>
        <end position="277"/>
    </location>
</feature>
<dbReference type="Pfam" id="PF08733">
    <property type="entry name" value="PalH"/>
    <property type="match status" value="1"/>
</dbReference>
<organism evidence="9 10">
    <name type="scientific">Lachancea meyersii CBS 8951</name>
    <dbReference type="NCBI Taxonomy" id="1266667"/>
    <lineage>
        <taxon>Eukaryota</taxon>
        <taxon>Fungi</taxon>
        <taxon>Dikarya</taxon>
        <taxon>Ascomycota</taxon>
        <taxon>Saccharomycotina</taxon>
        <taxon>Saccharomycetes</taxon>
        <taxon>Saccharomycetales</taxon>
        <taxon>Saccharomycetaceae</taxon>
        <taxon>Lachancea</taxon>
    </lineage>
</organism>
<evidence type="ECO:0000256" key="8">
    <source>
        <dbReference type="SAM" id="Phobius"/>
    </source>
</evidence>
<reference evidence="10" key="1">
    <citation type="submission" date="2016-03" db="EMBL/GenBank/DDBJ databases">
        <authorList>
            <person name="Devillers Hugo."/>
        </authorList>
    </citation>
    <scope>NUCLEOTIDE SEQUENCE [LARGE SCALE GENOMIC DNA]</scope>
</reference>
<feature type="transmembrane region" description="Helical" evidence="8">
    <location>
        <begin position="210"/>
        <end position="229"/>
    </location>
</feature>
<dbReference type="OrthoDB" id="5393256at2759"/>
<evidence type="ECO:0000256" key="4">
    <source>
        <dbReference type="ARBA" id="ARBA00023136"/>
    </source>
</evidence>
<comment type="similarity">
    <text evidence="5">Belongs to the palH/RIM21 family.</text>
</comment>
<dbReference type="EMBL" id="LT598477">
    <property type="protein sequence ID" value="SCU97359.1"/>
    <property type="molecule type" value="Genomic_DNA"/>
</dbReference>
<feature type="transmembrane region" description="Helical" evidence="8">
    <location>
        <begin position="177"/>
        <end position="198"/>
    </location>
</feature>
<feature type="transmembrane region" description="Helical" evidence="8">
    <location>
        <begin position="131"/>
        <end position="151"/>
    </location>
</feature>
<keyword evidence="2 8" id="KW-0812">Transmembrane</keyword>
<evidence type="ECO:0000256" key="2">
    <source>
        <dbReference type="ARBA" id="ARBA00022692"/>
    </source>
</evidence>
<feature type="compositionally biased region" description="Acidic residues" evidence="7">
    <location>
        <begin position="494"/>
        <end position="508"/>
    </location>
</feature>
<evidence type="ECO:0000256" key="3">
    <source>
        <dbReference type="ARBA" id="ARBA00022989"/>
    </source>
</evidence>
<feature type="region of interest" description="Disordered" evidence="7">
    <location>
        <begin position="494"/>
        <end position="519"/>
    </location>
</feature>
<comment type="subcellular location">
    <subcellularLocation>
        <location evidence="1">Membrane</location>
        <topology evidence="1">Multi-pass membrane protein</topology>
    </subcellularLocation>
</comment>
<feature type="transmembrane region" description="Helical" evidence="8">
    <location>
        <begin position="321"/>
        <end position="342"/>
    </location>
</feature>
<dbReference type="AlphaFoldDB" id="A0A1G4K1L3"/>
<evidence type="ECO:0000256" key="6">
    <source>
        <dbReference type="ARBA" id="ARBA00040155"/>
    </source>
</evidence>
<protein>
    <recommendedName>
        <fullName evidence="6">pH-response regulator protein palH/RIM21</fullName>
    </recommendedName>
</protein>
<keyword evidence="10" id="KW-1185">Reference proteome</keyword>
<dbReference type="GO" id="GO:0071467">
    <property type="term" value="P:cellular response to pH"/>
    <property type="evidence" value="ECO:0007669"/>
    <property type="project" value="TreeGrafter"/>
</dbReference>
<name>A0A1G4K1L3_9SACH</name>
<evidence type="ECO:0000256" key="1">
    <source>
        <dbReference type="ARBA" id="ARBA00004141"/>
    </source>
</evidence>
<gene>
    <name evidence="9" type="ORF">LAME_0F19416G</name>
</gene>